<evidence type="ECO:0000256" key="1">
    <source>
        <dbReference type="SAM" id="MobiDB-lite"/>
    </source>
</evidence>
<gene>
    <name evidence="2" type="ORF">NTEN_LOCUS6904</name>
</gene>
<feature type="region of interest" description="Disordered" evidence="1">
    <location>
        <begin position="48"/>
        <end position="69"/>
    </location>
</feature>
<dbReference type="AlphaFoldDB" id="A0A6H5GCR7"/>
<evidence type="ECO:0000313" key="3">
    <source>
        <dbReference type="Proteomes" id="UP000479000"/>
    </source>
</evidence>
<accession>A0A6H5GCR7</accession>
<reference evidence="2 3" key="1">
    <citation type="submission" date="2020-02" db="EMBL/GenBank/DDBJ databases">
        <authorList>
            <person name="Ferguson B K."/>
        </authorList>
    </citation>
    <scope>NUCLEOTIDE SEQUENCE [LARGE SCALE GENOMIC DNA]</scope>
</reference>
<sequence length="183" mass="20680">MINLCKISVFRMWNRYIDVKSIHRCGIDISINISIYLPTITGRVIATGRTSKRKSSPPPPPKAPPMSASFSIPASELSSSADSDPVLSCSVFRASPDSRTRYLIPDPHSTTVLKEGHDFEDNMFEDMFEMVTTRWTWQNVADSKSRFKIGSEVGMKFCEPHSHLTTMSTSCVFKQNIYHLRDV</sequence>
<organism evidence="2 3">
    <name type="scientific">Nesidiocoris tenuis</name>
    <dbReference type="NCBI Taxonomy" id="355587"/>
    <lineage>
        <taxon>Eukaryota</taxon>
        <taxon>Metazoa</taxon>
        <taxon>Ecdysozoa</taxon>
        <taxon>Arthropoda</taxon>
        <taxon>Hexapoda</taxon>
        <taxon>Insecta</taxon>
        <taxon>Pterygota</taxon>
        <taxon>Neoptera</taxon>
        <taxon>Paraneoptera</taxon>
        <taxon>Hemiptera</taxon>
        <taxon>Heteroptera</taxon>
        <taxon>Panheteroptera</taxon>
        <taxon>Cimicomorpha</taxon>
        <taxon>Miridae</taxon>
        <taxon>Dicyphina</taxon>
        <taxon>Nesidiocoris</taxon>
    </lineage>
</organism>
<dbReference type="EMBL" id="CADCXU010010425">
    <property type="protein sequence ID" value="CAB0001117.1"/>
    <property type="molecule type" value="Genomic_DNA"/>
</dbReference>
<protein>
    <submittedName>
        <fullName evidence="2">Uncharacterized protein</fullName>
    </submittedName>
</protein>
<dbReference type="Proteomes" id="UP000479000">
    <property type="component" value="Unassembled WGS sequence"/>
</dbReference>
<name>A0A6H5GCR7_9HEMI</name>
<proteinExistence type="predicted"/>
<evidence type="ECO:0000313" key="2">
    <source>
        <dbReference type="EMBL" id="CAB0001117.1"/>
    </source>
</evidence>
<keyword evidence="3" id="KW-1185">Reference proteome</keyword>